<dbReference type="InterPro" id="IPR029063">
    <property type="entry name" value="SAM-dependent_MTases_sf"/>
</dbReference>
<proteinExistence type="predicted"/>
<reference evidence="7 8" key="1">
    <citation type="submission" date="2023-03" db="EMBL/GenBank/DDBJ databases">
        <title>Bacterial isolates from washroom surfaces on a university campus.</title>
        <authorList>
            <person name="Holman D.B."/>
            <person name="Gzyl K.E."/>
            <person name="Taheri A.E."/>
        </authorList>
    </citation>
    <scope>NUCLEOTIDE SEQUENCE [LARGE SCALE GENOMIC DNA]</scope>
    <source>
        <strain evidence="7 8">RD01</strain>
    </source>
</reference>
<evidence type="ECO:0000313" key="7">
    <source>
        <dbReference type="EMBL" id="MDH5158477.1"/>
    </source>
</evidence>
<evidence type="ECO:0000259" key="6">
    <source>
        <dbReference type="Pfam" id="PF18135"/>
    </source>
</evidence>
<dbReference type="SUPFAM" id="SSF53335">
    <property type="entry name" value="S-adenosyl-L-methionine-dependent methyltransferases"/>
    <property type="match status" value="1"/>
</dbReference>
<keyword evidence="8" id="KW-1185">Reference proteome</keyword>
<dbReference type="EC" id="2.1.1.72" evidence="1"/>
<dbReference type="Proteomes" id="UP001159200">
    <property type="component" value="Unassembled WGS sequence"/>
</dbReference>
<evidence type="ECO:0000256" key="4">
    <source>
        <dbReference type="ARBA" id="ARBA00047942"/>
    </source>
</evidence>
<dbReference type="Gene3D" id="3.40.50.150">
    <property type="entry name" value="Vaccinia Virus protein VP39"/>
    <property type="match status" value="1"/>
</dbReference>
<comment type="catalytic activity">
    <reaction evidence="4">
        <text>a 2'-deoxyadenosine in DNA + S-adenosyl-L-methionine = an N(6)-methyl-2'-deoxyadenosine in DNA + S-adenosyl-L-homocysteine + H(+)</text>
        <dbReference type="Rhea" id="RHEA:15197"/>
        <dbReference type="Rhea" id="RHEA-COMP:12418"/>
        <dbReference type="Rhea" id="RHEA-COMP:12419"/>
        <dbReference type="ChEBI" id="CHEBI:15378"/>
        <dbReference type="ChEBI" id="CHEBI:57856"/>
        <dbReference type="ChEBI" id="CHEBI:59789"/>
        <dbReference type="ChEBI" id="CHEBI:90615"/>
        <dbReference type="ChEBI" id="CHEBI:90616"/>
        <dbReference type="EC" id="2.1.1.72"/>
    </reaction>
</comment>
<comment type="caution">
    <text evidence="7">The sequence shown here is derived from an EMBL/GenBank/DDBJ whole genome shotgun (WGS) entry which is preliminary data.</text>
</comment>
<feature type="coiled-coil region" evidence="5">
    <location>
        <begin position="352"/>
        <end position="386"/>
    </location>
</feature>
<keyword evidence="5" id="KW-0175">Coiled coil</keyword>
<name>A0ABT6J132_9STAP</name>
<evidence type="ECO:0000313" key="8">
    <source>
        <dbReference type="Proteomes" id="UP001159200"/>
    </source>
</evidence>
<dbReference type="EMBL" id="JAROYR010000012">
    <property type="protein sequence ID" value="MDH5158477.1"/>
    <property type="molecule type" value="Genomic_DNA"/>
</dbReference>
<dbReference type="PANTHER" id="PTHR33841">
    <property type="entry name" value="DNA METHYLTRANSFERASE YEEA-RELATED"/>
    <property type="match status" value="1"/>
</dbReference>
<gene>
    <name evidence="7" type="ORF">P5X59_09150</name>
</gene>
<evidence type="ECO:0000256" key="2">
    <source>
        <dbReference type="ARBA" id="ARBA00022603"/>
    </source>
</evidence>
<dbReference type="PANTHER" id="PTHR33841:SF1">
    <property type="entry name" value="DNA METHYLTRANSFERASE A"/>
    <property type="match status" value="1"/>
</dbReference>
<accession>A0ABT6J132</accession>
<dbReference type="InterPro" id="IPR050953">
    <property type="entry name" value="N4_N6_ade-DNA_methylase"/>
</dbReference>
<organism evidence="7 8">
    <name type="scientific">Staphylococcus cohnii</name>
    <dbReference type="NCBI Taxonomy" id="29382"/>
    <lineage>
        <taxon>Bacteria</taxon>
        <taxon>Bacillati</taxon>
        <taxon>Bacillota</taxon>
        <taxon>Bacilli</taxon>
        <taxon>Bacillales</taxon>
        <taxon>Staphylococcaceae</taxon>
        <taxon>Staphylococcus</taxon>
        <taxon>Staphylococcus cohnii species complex</taxon>
    </lineage>
</organism>
<evidence type="ECO:0000256" key="3">
    <source>
        <dbReference type="ARBA" id="ARBA00022679"/>
    </source>
</evidence>
<feature type="domain" description="Type ISP restriction-modification enzyme LLaBIII C-terminal specificity" evidence="6">
    <location>
        <begin position="326"/>
        <end position="654"/>
    </location>
</feature>
<protein>
    <recommendedName>
        <fullName evidence="1">site-specific DNA-methyltransferase (adenine-specific)</fullName>
        <ecNumber evidence="1">2.1.1.72</ecNumber>
    </recommendedName>
</protein>
<sequence>MKSVNDVSKLYFDKELSEKNVHMLDPFTGTGTFIVRLLQSGIIKKEDLVRKFNQELHANEIVLLSYYIATINIEEVFNSLIDGDYESFEGIVLTDTFESTETNDYFEENILNENNYRLQEQKKDDIFVIIGNPPYSIGQKNANDNTANLKYPNLNKRIENTYAKYSTAKLRKSLYDSYILALRWATDRIGDKGIISFVINASFIDSNATSGVRKSIYEEFNHIYIYNLRGDQRTQGEQSRKEGGKIFGSGSRTPIVIITLIKDGSNNHNIYYKDIGDYLNRKEKLDIISQQESVKNIEWQNIQPDNNHDWINQRDEKYENYNSITDVFNKKVIGVSTNRDAWVYGFNKVKTIKKAQEMISNYNDNIKQVKENKGKYTNEKRNMESSKIKWTVNLTKKFKKGEKITLNDKNIEVSMYRPFTKKWLYYDRNIIERPGKSKELFSEKNKAIYITGVGSSREFSALAVNVIPNLDLMEKGQGFVEFINNKNGEYESNINFSRFDISGLNRENLMYYIYGLFHSNEYKSKFSANLSKELPRIPLVKNKEKFIEIGRKLMNLHLNYESCDLSSEVVINQSENPSYKIKKMTFPKRNEKNTIIVNNDITIKEIPNRAYDYKVNGKSAIEWVMDQYQIKVDKNSGIIDDPNEYSDDPKYILNHLLKIINLSVLTIDLIHELPPLEIIDK</sequence>
<keyword evidence="2" id="KW-0489">Methyltransferase</keyword>
<keyword evidence="3" id="KW-0808">Transferase</keyword>
<dbReference type="Pfam" id="PF18135">
    <property type="entry name" value="Type_ISP_C"/>
    <property type="match status" value="1"/>
</dbReference>
<dbReference type="InterPro" id="IPR002052">
    <property type="entry name" value="DNA_methylase_N6_adenine_CS"/>
</dbReference>
<evidence type="ECO:0000256" key="1">
    <source>
        <dbReference type="ARBA" id="ARBA00011900"/>
    </source>
</evidence>
<dbReference type="RefSeq" id="WP_280562073.1">
    <property type="nucleotide sequence ID" value="NZ_JAROYJ010000012.1"/>
</dbReference>
<dbReference type="InterPro" id="IPR041635">
    <property type="entry name" value="Type_ISP_LLaBIII_C"/>
</dbReference>
<evidence type="ECO:0000256" key="5">
    <source>
        <dbReference type="SAM" id="Coils"/>
    </source>
</evidence>
<dbReference type="PROSITE" id="PS00092">
    <property type="entry name" value="N6_MTASE"/>
    <property type="match status" value="1"/>
</dbReference>